<evidence type="ECO:0000313" key="3">
    <source>
        <dbReference type="EMBL" id="RDX64286.1"/>
    </source>
</evidence>
<keyword evidence="1" id="KW-0175">Coiled coil</keyword>
<dbReference type="PANTHER" id="PTHR33223">
    <property type="entry name" value="CCHC-TYPE DOMAIN-CONTAINING PROTEIN"/>
    <property type="match status" value="1"/>
</dbReference>
<gene>
    <name evidence="3" type="ORF">CR513_57172</name>
</gene>
<dbReference type="PANTHER" id="PTHR33223:SF8">
    <property type="entry name" value="OS04G0172440 PROTEIN"/>
    <property type="match status" value="1"/>
</dbReference>
<protein>
    <recommendedName>
        <fullName evidence="2">Retrotransposon gag domain-containing protein</fullName>
    </recommendedName>
</protein>
<dbReference type="OrthoDB" id="1301754at2759"/>
<reference evidence="3" key="1">
    <citation type="submission" date="2018-05" db="EMBL/GenBank/DDBJ databases">
        <title>Draft genome of Mucuna pruriens seed.</title>
        <authorList>
            <person name="Nnadi N.E."/>
            <person name="Vos R."/>
            <person name="Hasami M.H."/>
            <person name="Devisetty U.K."/>
            <person name="Aguiy J.C."/>
        </authorList>
    </citation>
    <scope>NUCLEOTIDE SEQUENCE [LARGE SCALE GENOMIC DNA]</scope>
    <source>
        <strain evidence="3">JCA_2017</strain>
    </source>
</reference>
<dbReference type="EMBL" id="QJKJ01014452">
    <property type="protein sequence ID" value="RDX64286.1"/>
    <property type="molecule type" value="Genomic_DNA"/>
</dbReference>
<evidence type="ECO:0000313" key="4">
    <source>
        <dbReference type="Proteomes" id="UP000257109"/>
    </source>
</evidence>
<dbReference type="InterPro" id="IPR005162">
    <property type="entry name" value="Retrotrans_gag_dom"/>
</dbReference>
<dbReference type="Proteomes" id="UP000257109">
    <property type="component" value="Unassembled WGS sequence"/>
</dbReference>
<accession>A0A371EE26</accession>
<evidence type="ECO:0000259" key="2">
    <source>
        <dbReference type="Pfam" id="PF03732"/>
    </source>
</evidence>
<dbReference type="AlphaFoldDB" id="A0A371EE26"/>
<comment type="caution">
    <text evidence="3">The sequence shown here is derived from an EMBL/GenBank/DDBJ whole genome shotgun (WGS) entry which is preliminary data.</text>
</comment>
<keyword evidence="4" id="KW-1185">Reference proteome</keyword>
<dbReference type="Pfam" id="PF03732">
    <property type="entry name" value="Retrotrans_gag"/>
    <property type="match status" value="1"/>
</dbReference>
<feature type="domain" description="Retrotransposon gag" evidence="2">
    <location>
        <begin position="136"/>
        <end position="198"/>
    </location>
</feature>
<evidence type="ECO:0000256" key="1">
    <source>
        <dbReference type="SAM" id="Coils"/>
    </source>
</evidence>
<sequence length="199" mass="22859">MENKVGALELQNQDLKGEVSQLKEQMTQMFQVLSQTNTTIAAMAHQHAARQEQEQAKAEAQHQASWTILPFVIHQGSSYGLEVVNLCLVPDVGLPAEFKTPEFDKYKGNSYPRVHLAMYCRKMEAYIHDDKILIHFFQDSLTGVALGWYVSLERGLVKTWRDLAEAFLKQYKYNEDMAPDRSRLQSLAKKKQEGFKEYA</sequence>
<feature type="coiled-coil region" evidence="1">
    <location>
        <begin position="5"/>
        <end position="32"/>
    </location>
</feature>
<name>A0A371EE26_MUCPR</name>
<proteinExistence type="predicted"/>
<organism evidence="3 4">
    <name type="scientific">Mucuna pruriens</name>
    <name type="common">Velvet bean</name>
    <name type="synonym">Dolichos pruriens</name>
    <dbReference type="NCBI Taxonomy" id="157652"/>
    <lineage>
        <taxon>Eukaryota</taxon>
        <taxon>Viridiplantae</taxon>
        <taxon>Streptophyta</taxon>
        <taxon>Embryophyta</taxon>
        <taxon>Tracheophyta</taxon>
        <taxon>Spermatophyta</taxon>
        <taxon>Magnoliopsida</taxon>
        <taxon>eudicotyledons</taxon>
        <taxon>Gunneridae</taxon>
        <taxon>Pentapetalae</taxon>
        <taxon>rosids</taxon>
        <taxon>fabids</taxon>
        <taxon>Fabales</taxon>
        <taxon>Fabaceae</taxon>
        <taxon>Papilionoideae</taxon>
        <taxon>50 kb inversion clade</taxon>
        <taxon>NPAAA clade</taxon>
        <taxon>indigoferoid/millettioid clade</taxon>
        <taxon>Phaseoleae</taxon>
        <taxon>Mucuna</taxon>
    </lineage>
</organism>
<feature type="non-terminal residue" evidence="3">
    <location>
        <position position="1"/>
    </location>
</feature>